<dbReference type="EMBL" id="JBBMQU010000025">
    <property type="protein sequence ID" value="MEM5551784.1"/>
    <property type="molecule type" value="Genomic_DNA"/>
</dbReference>
<protein>
    <submittedName>
        <fullName evidence="2">SIMPL domain-containing protein</fullName>
    </submittedName>
</protein>
<reference evidence="2 3" key="1">
    <citation type="submission" date="2024-03" db="EMBL/GenBank/DDBJ databases">
        <title>Community enrichment and isolation of bacterial strains for fucoidan degradation.</title>
        <authorList>
            <person name="Sichert A."/>
        </authorList>
    </citation>
    <scope>NUCLEOTIDE SEQUENCE [LARGE SCALE GENOMIC DNA]</scope>
    <source>
        <strain evidence="2 3">AS81</strain>
    </source>
</reference>
<dbReference type="Proteomes" id="UP001388366">
    <property type="component" value="Unassembled WGS sequence"/>
</dbReference>
<evidence type="ECO:0000256" key="1">
    <source>
        <dbReference type="SAM" id="SignalP"/>
    </source>
</evidence>
<dbReference type="RefSeq" id="WP_170173547.1">
    <property type="nucleotide sequence ID" value="NZ_JBBMQU010000025.1"/>
</dbReference>
<name>A0ABU9U408_9GAMM</name>
<keyword evidence="1" id="KW-0732">Signal</keyword>
<dbReference type="Gene3D" id="3.30.70.2970">
    <property type="entry name" value="Protein of unknown function (DUF541), domain 2"/>
    <property type="match status" value="1"/>
</dbReference>
<dbReference type="InterPro" id="IPR052022">
    <property type="entry name" value="26kDa_periplasmic_antigen"/>
</dbReference>
<evidence type="ECO:0000313" key="3">
    <source>
        <dbReference type="Proteomes" id="UP001388366"/>
    </source>
</evidence>
<dbReference type="PANTHER" id="PTHR34387:SF1">
    <property type="entry name" value="PERIPLASMIC IMMUNOGENIC PROTEIN"/>
    <property type="match status" value="1"/>
</dbReference>
<evidence type="ECO:0000313" key="2">
    <source>
        <dbReference type="EMBL" id="MEM5551784.1"/>
    </source>
</evidence>
<accession>A0ABU9U408</accession>
<gene>
    <name evidence="2" type="ORF">WNY63_13700</name>
</gene>
<comment type="caution">
    <text evidence="2">The sequence shown here is derived from an EMBL/GenBank/DDBJ whole genome shotgun (WGS) entry which is preliminary data.</text>
</comment>
<organism evidence="2 3">
    <name type="scientific">Pseudoalteromonas neustonica</name>
    <dbReference type="NCBI Taxonomy" id="1840331"/>
    <lineage>
        <taxon>Bacteria</taxon>
        <taxon>Pseudomonadati</taxon>
        <taxon>Pseudomonadota</taxon>
        <taxon>Gammaproteobacteria</taxon>
        <taxon>Alteromonadales</taxon>
        <taxon>Pseudoalteromonadaceae</taxon>
        <taxon>Pseudoalteromonas</taxon>
    </lineage>
</organism>
<keyword evidence="3" id="KW-1185">Reference proteome</keyword>
<dbReference type="InterPro" id="IPR007497">
    <property type="entry name" value="SIMPL/DUF541"/>
</dbReference>
<dbReference type="Pfam" id="PF04402">
    <property type="entry name" value="SIMPL"/>
    <property type="match status" value="1"/>
</dbReference>
<feature type="signal peptide" evidence="1">
    <location>
        <begin position="1"/>
        <end position="17"/>
    </location>
</feature>
<sequence>MRYLSLLAAALSFNTFANTTPDAPHIYIQGQAQVTTVADNVKLSVGIVEIHKDLMLAKQKADTTMAKAIKLAKQAGVLDKDINAGQISIHRENQYNRETNKQEFVGFRVSRSLSLTLKEVDKYPLLLQNLVSGGINEINNTQFISSRYDELQQKAQKMAIQDAKSAAKEFASDYDVEIKGLYSASLKPIETSSQPYMRAKMASMADAESGSFVPDAYHAGELVISASSYAIYLIDNK</sequence>
<feature type="chain" id="PRO_5047378369" evidence="1">
    <location>
        <begin position="18"/>
        <end position="237"/>
    </location>
</feature>
<dbReference type="PANTHER" id="PTHR34387">
    <property type="entry name" value="SLR1258 PROTEIN"/>
    <property type="match status" value="1"/>
</dbReference>
<dbReference type="Gene3D" id="3.30.110.170">
    <property type="entry name" value="Protein of unknown function (DUF541), domain 1"/>
    <property type="match status" value="1"/>
</dbReference>
<proteinExistence type="predicted"/>